<dbReference type="SMART" id="SM00245">
    <property type="entry name" value="TSPc"/>
    <property type="match status" value="4"/>
</dbReference>
<keyword evidence="3" id="KW-1185">Reference proteome</keyword>
<dbReference type="Gene3D" id="3.90.226.10">
    <property type="entry name" value="2-enoyl-CoA Hydratase, Chain A, domain 1"/>
    <property type="match status" value="4"/>
</dbReference>
<dbReference type="CDD" id="cd07563">
    <property type="entry name" value="Peptidase_S41_IRBP"/>
    <property type="match status" value="4"/>
</dbReference>
<dbReference type="Pfam" id="PF03572">
    <property type="entry name" value="Peptidase_S41"/>
    <property type="match status" value="4"/>
</dbReference>
<feature type="domain" description="Tail specific protease" evidence="1">
    <location>
        <begin position="981"/>
        <end position="1177"/>
    </location>
</feature>
<proteinExistence type="predicted"/>
<feature type="domain" description="Tail specific protease" evidence="1">
    <location>
        <begin position="693"/>
        <end position="890"/>
    </location>
</feature>
<dbReference type="GeneTree" id="ENSGT00390000014726"/>
<gene>
    <name evidence="2" type="primary">RBP3</name>
    <name evidence="2" type="synonym">rbp3</name>
</gene>
<dbReference type="GO" id="GO:0019841">
    <property type="term" value="F:retinol binding"/>
    <property type="evidence" value="ECO:0007669"/>
    <property type="project" value="TreeGrafter"/>
</dbReference>
<reference evidence="2" key="3">
    <citation type="submission" date="2025-09" db="UniProtKB">
        <authorList>
            <consortium name="Ensembl"/>
        </authorList>
    </citation>
    <scope>IDENTIFICATION</scope>
</reference>
<dbReference type="SUPFAM" id="SSF52096">
    <property type="entry name" value="ClpP/crotonase"/>
    <property type="match status" value="4"/>
</dbReference>
<sequence length="1197" mass="131482">KGLLSHVLVTTSSFQSALVMNMAEILLDNYCFPENLVGMQEAIEQAISSGEILHISDRKTLAAVLTAGVQGALNDPRLVVSYEPNYTPATPATLPYQSPEQLKSIIKSSIKVEVLQNNIGYLRMDHIIGKEIAEETGSLFLERVWNKVFQTSSLVLDLRYATTGDLSGIPYIVSFFSDAGMLTHIDTVYDRPSNTTTELWTMPSFLGERYGKRRDLIILTSKRTIGVAEGVAYLLKHLKRALVVGERSAGGSVRIEKLRIGEFDFYITVPVTRSLSPLTGQSWEVSGVSPCVDVSAKDALDEAKSLLVVRASFPKAVQGVSDIIRNFYSFTDKIPTLIQHLASTDFFSITSEEGLAAKLNYELQSIAEDPRLNIKVMLEPPVVIEEAQEPNHIPDDPSFLEALIDTVFKVNILSGNTGYVRFDEFIEAPILVKFGEQIFKNVWDPIRDTKNLIIDLRFNSGGPLTAVPVLLSYLHDSTPPVHFFTVYNRMDNITTEFHTLTALPGTTYGSQRGVYVLTSYHTATAGEEFAYLTQSLRRATVIGEITSGTLLHSKSFQVEDTNIVITVPIMNFIDNNGECWLGGGVVPDAIVLAEDAMEQAHRIIAFHEEVCNLVELAGDLLKVHYAIPEVAINVTRVLKSKWAEGSYRAVVDYESLASQLTADLQETSGDHRLNIFYCDTEPEVLQNLPKIPSPDEVQDIINTFFKLEILPENIGYLRVDMMPGTEVLKIIASQLVDLVWIKLVNTDTLVIDIRFNTGGSSSAIPFLCTYFFEPEPLRHLYSVFNRSTGTMTEVMTLPEVPGPRYSSQKDIYVLTSHMTGSAAEAFARAMKELGRATIVGEPTVGGTLSSGTYQIGDSILYASIPNNVVLSAVTGKVWSISGVEPHVAVDAEDALDAAVAIINLRAKIPAIIQAVGVLVEDNYAFADTGANASETLLGLLEKGHYSMIASQEELETQLSSDLKELFGDKCLAITHKPGKPPMATPRESQQFSFHTDVLENNIGYLCFDAFGDYEQVAPIAKVVVENVWNKVVDTDAMIIDLRNNLGGSTSAISGFCSYFFDGEKPLLLDTLYTRPTETTTEMWTLAQLTGKRYGQKKSIIILTSGATASAAEEFVYIMKKLGRAMIVGETTNGGCHPPEHFHLADGNMYLSIPVTHSDTTHGPAWEGAGISPHIPVPADAALDTAREILNKHLRGQK</sequence>
<accession>A0A8C9R997</accession>
<reference evidence="2" key="2">
    <citation type="submission" date="2025-08" db="UniProtKB">
        <authorList>
            <consortium name="Ensembl"/>
        </authorList>
    </citation>
    <scope>IDENTIFICATION</scope>
</reference>
<dbReference type="Pfam" id="PF11918">
    <property type="entry name" value="Peptidase_S41_N"/>
    <property type="match status" value="4"/>
</dbReference>
<evidence type="ECO:0000259" key="1">
    <source>
        <dbReference type="SMART" id="SM00245"/>
    </source>
</evidence>
<feature type="domain" description="Tail specific protease" evidence="1">
    <location>
        <begin position="396"/>
        <end position="592"/>
    </location>
</feature>
<dbReference type="AlphaFoldDB" id="A0A8C9R997"/>
<evidence type="ECO:0000313" key="2">
    <source>
        <dbReference type="Ensembl" id="ENSSFOP00015013800.2"/>
    </source>
</evidence>
<dbReference type="InterPro" id="IPR005151">
    <property type="entry name" value="Tail-specific_protease"/>
</dbReference>
<reference evidence="2 3" key="1">
    <citation type="submission" date="2019-04" db="EMBL/GenBank/DDBJ databases">
        <authorList>
            <consortium name="Wellcome Sanger Institute Data Sharing"/>
        </authorList>
    </citation>
    <scope>NUCLEOTIDE SEQUENCE [LARGE SCALE GENOMIC DNA]</scope>
</reference>
<organism evidence="2 3">
    <name type="scientific">Scleropages formosus</name>
    <name type="common">Asian bonytongue</name>
    <name type="synonym">Osteoglossum formosum</name>
    <dbReference type="NCBI Taxonomy" id="113540"/>
    <lineage>
        <taxon>Eukaryota</taxon>
        <taxon>Metazoa</taxon>
        <taxon>Chordata</taxon>
        <taxon>Craniata</taxon>
        <taxon>Vertebrata</taxon>
        <taxon>Euteleostomi</taxon>
        <taxon>Actinopterygii</taxon>
        <taxon>Neopterygii</taxon>
        <taxon>Teleostei</taxon>
        <taxon>Osteoglossocephala</taxon>
        <taxon>Osteoglossomorpha</taxon>
        <taxon>Osteoglossiformes</taxon>
        <taxon>Osteoglossidae</taxon>
        <taxon>Scleropages</taxon>
    </lineage>
</organism>
<evidence type="ECO:0000313" key="3">
    <source>
        <dbReference type="Proteomes" id="UP000694397"/>
    </source>
</evidence>
<dbReference type="PANTHER" id="PTHR11261">
    <property type="entry name" value="INTERPHOTORECEPTOR RETINOID-BINDING PROTEIN"/>
    <property type="match status" value="1"/>
</dbReference>
<dbReference type="Ensembl" id="ENSSFOT00015013971.2">
    <property type="protein sequence ID" value="ENSSFOP00015013800.2"/>
    <property type="gene ID" value="ENSSFOG00015008902.2"/>
</dbReference>
<name>A0A8C9R997_SCLFO</name>
<protein>
    <submittedName>
        <fullName evidence="2">Retinol binding protein 3</fullName>
    </submittedName>
</protein>
<dbReference type="Gene3D" id="3.30.750.44">
    <property type="match status" value="4"/>
</dbReference>
<dbReference type="InterPro" id="IPR029045">
    <property type="entry name" value="ClpP/crotonase-like_dom_sf"/>
</dbReference>
<dbReference type="PANTHER" id="PTHR11261:SF3">
    <property type="entry name" value="RETINOL-BINDING PROTEIN 3"/>
    <property type="match status" value="1"/>
</dbReference>
<dbReference type="OrthoDB" id="10268064at2759"/>
<dbReference type="GO" id="GO:0006508">
    <property type="term" value="P:proteolysis"/>
    <property type="evidence" value="ECO:0007669"/>
    <property type="project" value="InterPro"/>
</dbReference>
<feature type="domain" description="Tail specific protease" evidence="1">
    <location>
        <begin position="98"/>
        <end position="295"/>
    </location>
</feature>
<dbReference type="GO" id="GO:0008236">
    <property type="term" value="F:serine-type peptidase activity"/>
    <property type="evidence" value="ECO:0007669"/>
    <property type="project" value="InterPro"/>
</dbReference>
<dbReference type="Proteomes" id="UP000694397">
    <property type="component" value="Chromosome 24"/>
</dbReference>